<dbReference type="AlphaFoldDB" id="A0A2S2NQ22"/>
<organism evidence="1">
    <name type="scientific">Schizaphis graminum</name>
    <name type="common">Green bug aphid</name>
    <dbReference type="NCBI Taxonomy" id="13262"/>
    <lineage>
        <taxon>Eukaryota</taxon>
        <taxon>Metazoa</taxon>
        <taxon>Ecdysozoa</taxon>
        <taxon>Arthropoda</taxon>
        <taxon>Hexapoda</taxon>
        <taxon>Insecta</taxon>
        <taxon>Pterygota</taxon>
        <taxon>Neoptera</taxon>
        <taxon>Paraneoptera</taxon>
        <taxon>Hemiptera</taxon>
        <taxon>Sternorrhyncha</taxon>
        <taxon>Aphidomorpha</taxon>
        <taxon>Aphidoidea</taxon>
        <taxon>Aphididae</taxon>
        <taxon>Aphidini</taxon>
        <taxon>Schizaphis</taxon>
    </lineage>
</organism>
<accession>A0A2S2NQ22</accession>
<dbReference type="EMBL" id="GGMR01006670">
    <property type="protein sequence ID" value="MBY19289.1"/>
    <property type="molecule type" value="Transcribed_RNA"/>
</dbReference>
<sequence>MDLTPEIERLLNKSLRSKNQKLLINGNMKTPIRINKKRYLVSNTCAFDSVCILIAMAYTDSKDYQKFINKSDNALLTFCKDLAIIGPSPIIYKKRLEILKTIFQEDLGITDVVVINAECNVLHIITTLMKTNPSTTKIKTCSNNNCRAKEHISPTIIVRLADGLPDNFTFIKI</sequence>
<protein>
    <submittedName>
        <fullName evidence="1">NOF-FB transposable element protein</fullName>
    </submittedName>
</protein>
<evidence type="ECO:0000313" key="1">
    <source>
        <dbReference type="EMBL" id="MBY19289.1"/>
    </source>
</evidence>
<proteinExistence type="predicted"/>
<gene>
    <name evidence="1" type="primary">NOF_40</name>
    <name evidence="1" type="ORF">g.121501</name>
</gene>
<name>A0A2S2NQ22_SCHGA</name>
<reference evidence="1" key="1">
    <citation type="submission" date="2018-04" db="EMBL/GenBank/DDBJ databases">
        <title>Transcriptome of Schizaphis graminum biotype I.</title>
        <authorList>
            <person name="Scully E.D."/>
            <person name="Geib S.M."/>
            <person name="Palmer N.A."/>
            <person name="Koch K."/>
            <person name="Bradshaw J."/>
            <person name="Heng-Moss T."/>
            <person name="Sarath G."/>
        </authorList>
    </citation>
    <scope>NUCLEOTIDE SEQUENCE</scope>
</reference>